<evidence type="ECO:0000313" key="3">
    <source>
        <dbReference type="Proteomes" id="UP000186102"/>
    </source>
</evidence>
<evidence type="ECO:0000256" key="1">
    <source>
        <dbReference type="SAM" id="MobiDB-lite"/>
    </source>
</evidence>
<proteinExistence type="predicted"/>
<keyword evidence="3" id="KW-1185">Reference proteome</keyword>
<name>A0A1Q8QQ61_9FIRM</name>
<evidence type="ECO:0000313" key="2">
    <source>
        <dbReference type="EMBL" id="OLN29485.1"/>
    </source>
</evidence>
<dbReference type="STRING" id="1888891.DSOL_3504"/>
<organism evidence="2 3">
    <name type="scientific">Desulfosporosinus metallidurans</name>
    <dbReference type="NCBI Taxonomy" id="1888891"/>
    <lineage>
        <taxon>Bacteria</taxon>
        <taxon>Bacillati</taxon>
        <taxon>Bacillota</taxon>
        <taxon>Clostridia</taxon>
        <taxon>Eubacteriales</taxon>
        <taxon>Desulfitobacteriaceae</taxon>
        <taxon>Desulfosporosinus</taxon>
    </lineage>
</organism>
<comment type="caution">
    <text evidence="2">The sequence shown here is derived from an EMBL/GenBank/DDBJ whole genome shotgun (WGS) entry which is preliminary data.</text>
</comment>
<sequence>MEVVTMGDKSPKNKEKKKKKAEKKAIAPISSSIEPANKPK</sequence>
<feature type="compositionally biased region" description="Low complexity" evidence="1">
    <location>
        <begin position="26"/>
        <end position="40"/>
    </location>
</feature>
<reference evidence="2 3" key="1">
    <citation type="submission" date="2016-09" db="EMBL/GenBank/DDBJ databases">
        <title>Complete genome of Desulfosporosinus sp. OL.</title>
        <authorList>
            <person name="Mardanov A."/>
            <person name="Beletsky A."/>
            <person name="Panova A."/>
            <person name="Karnachuk O."/>
            <person name="Ravin N."/>
        </authorList>
    </citation>
    <scope>NUCLEOTIDE SEQUENCE [LARGE SCALE GENOMIC DNA]</scope>
    <source>
        <strain evidence="2 3">OL</strain>
    </source>
</reference>
<protein>
    <submittedName>
        <fullName evidence="2">Uncharacterized protein</fullName>
    </submittedName>
</protein>
<dbReference type="AlphaFoldDB" id="A0A1Q8QQ61"/>
<gene>
    <name evidence="2" type="ORF">DSOL_3504</name>
</gene>
<accession>A0A1Q8QQ61</accession>
<feature type="region of interest" description="Disordered" evidence="1">
    <location>
        <begin position="1"/>
        <end position="40"/>
    </location>
</feature>
<dbReference type="Proteomes" id="UP000186102">
    <property type="component" value="Unassembled WGS sequence"/>
</dbReference>
<dbReference type="EMBL" id="MLBF01000032">
    <property type="protein sequence ID" value="OLN29485.1"/>
    <property type="molecule type" value="Genomic_DNA"/>
</dbReference>